<reference evidence="1" key="1">
    <citation type="submission" date="2023-07" db="EMBL/GenBank/DDBJ databases">
        <title>In vitro acaricidal activity of Serratia ureilytica strains isolated from Mimosa pudica nodules againts the dust mite Tyrophagus putrescentiae.</title>
        <authorList>
            <person name="Wong-Villareal A."/>
            <person name="Cerqueda-Garcia D."/>
        </authorList>
    </citation>
    <scope>NUCLEOTIDE SEQUENCE</scope>
    <source>
        <strain evidence="1">UTS2</strain>
    </source>
</reference>
<organism evidence="1 2">
    <name type="scientific">Serratia ureilytica</name>
    <dbReference type="NCBI Taxonomy" id="300181"/>
    <lineage>
        <taxon>Bacteria</taxon>
        <taxon>Pseudomonadati</taxon>
        <taxon>Pseudomonadota</taxon>
        <taxon>Gammaproteobacteria</taxon>
        <taxon>Enterobacterales</taxon>
        <taxon>Yersiniaceae</taxon>
        <taxon>Serratia</taxon>
    </lineage>
</organism>
<comment type="caution">
    <text evidence="1">The sequence shown here is derived from an EMBL/GenBank/DDBJ whole genome shotgun (WGS) entry which is preliminary data.</text>
</comment>
<proteinExistence type="predicted"/>
<accession>A0ABU0VK42</accession>
<dbReference type="Proteomes" id="UP001177872">
    <property type="component" value="Unassembled WGS sequence"/>
</dbReference>
<keyword evidence="2" id="KW-1185">Reference proteome</keyword>
<protein>
    <submittedName>
        <fullName evidence="1">Uncharacterized protein</fullName>
    </submittedName>
</protein>
<evidence type="ECO:0000313" key="1">
    <source>
        <dbReference type="EMBL" id="MDQ1861811.1"/>
    </source>
</evidence>
<dbReference type="RefSeq" id="WP_125460768.1">
    <property type="nucleotide sequence ID" value="NZ_CP196503.1"/>
</dbReference>
<gene>
    <name evidence="1" type="ORF">Q6237_12525</name>
</gene>
<sequence>MHTPPRSHFTKEIGLTGMSRGRQQRITGKVLFQVETLKERETEQCGIVTDRQYFTAWRDASLEESFKVQHGVGLVAPELVAKAKGREA</sequence>
<dbReference type="EMBL" id="JAVCZN010000004">
    <property type="protein sequence ID" value="MDQ1861811.1"/>
    <property type="molecule type" value="Genomic_DNA"/>
</dbReference>
<name>A0ABU0VK42_9GAMM</name>
<evidence type="ECO:0000313" key="2">
    <source>
        <dbReference type="Proteomes" id="UP001177872"/>
    </source>
</evidence>